<evidence type="ECO:0008006" key="3">
    <source>
        <dbReference type="Google" id="ProtNLM"/>
    </source>
</evidence>
<proteinExistence type="predicted"/>
<name>A0A8B6E0M7_MYTGA</name>
<dbReference type="AlphaFoldDB" id="A0A8B6E0M7"/>
<keyword evidence="2" id="KW-1185">Reference proteome</keyword>
<dbReference type="SUPFAM" id="SSF47576">
    <property type="entry name" value="Calponin-homology domain, CH-domain"/>
    <property type="match status" value="1"/>
</dbReference>
<dbReference type="Gene3D" id="1.10.418.10">
    <property type="entry name" value="Calponin-like domain"/>
    <property type="match status" value="1"/>
</dbReference>
<reference evidence="1" key="1">
    <citation type="submission" date="2018-11" db="EMBL/GenBank/DDBJ databases">
        <authorList>
            <person name="Alioto T."/>
            <person name="Alioto T."/>
        </authorList>
    </citation>
    <scope>NUCLEOTIDE SEQUENCE</scope>
</reference>
<gene>
    <name evidence="1" type="ORF">MGAL_10B066698</name>
</gene>
<accession>A0A8B6E0M7</accession>
<evidence type="ECO:0000313" key="2">
    <source>
        <dbReference type="Proteomes" id="UP000596742"/>
    </source>
</evidence>
<dbReference type="InterPro" id="IPR036872">
    <property type="entry name" value="CH_dom_sf"/>
</dbReference>
<organism evidence="1 2">
    <name type="scientific">Mytilus galloprovincialis</name>
    <name type="common">Mediterranean mussel</name>
    <dbReference type="NCBI Taxonomy" id="29158"/>
    <lineage>
        <taxon>Eukaryota</taxon>
        <taxon>Metazoa</taxon>
        <taxon>Spiralia</taxon>
        <taxon>Lophotrochozoa</taxon>
        <taxon>Mollusca</taxon>
        <taxon>Bivalvia</taxon>
        <taxon>Autobranchia</taxon>
        <taxon>Pteriomorphia</taxon>
        <taxon>Mytilida</taxon>
        <taxon>Mytiloidea</taxon>
        <taxon>Mytilidae</taxon>
        <taxon>Mytilinae</taxon>
        <taxon>Mytilus</taxon>
    </lineage>
</organism>
<sequence>MSLRTKIRSFTAWVNMRLLQYDQLLNNCLMDLLTGTHMKFLIESMTGSSIKRLESFDGLSQQQKQTRIDWIVDELKNNGVLPQDSSVDSRLFVMRSADQVGL</sequence>
<protein>
    <recommendedName>
        <fullName evidence="3">Calponin-homology (CH) domain-containing protein</fullName>
    </recommendedName>
</protein>
<evidence type="ECO:0000313" key="1">
    <source>
        <dbReference type="EMBL" id="VDI27928.1"/>
    </source>
</evidence>
<dbReference type="EMBL" id="UYJE01004426">
    <property type="protein sequence ID" value="VDI27928.1"/>
    <property type="molecule type" value="Genomic_DNA"/>
</dbReference>
<dbReference type="Proteomes" id="UP000596742">
    <property type="component" value="Unassembled WGS sequence"/>
</dbReference>
<comment type="caution">
    <text evidence="1">The sequence shown here is derived from an EMBL/GenBank/DDBJ whole genome shotgun (WGS) entry which is preliminary data.</text>
</comment>
<dbReference type="OrthoDB" id="424503at2759"/>